<evidence type="ECO:0000259" key="2">
    <source>
        <dbReference type="Pfam" id="PF01841"/>
    </source>
</evidence>
<evidence type="ECO:0000313" key="5">
    <source>
        <dbReference type="Proteomes" id="UP000184339"/>
    </source>
</evidence>
<dbReference type="Gene3D" id="2.60.40.3140">
    <property type="match status" value="1"/>
</dbReference>
<feature type="signal peptide" evidence="1">
    <location>
        <begin position="1"/>
        <end position="21"/>
    </location>
</feature>
<organism evidence="4 5">
    <name type="scientific">Duganella sacchari</name>
    <dbReference type="NCBI Taxonomy" id="551987"/>
    <lineage>
        <taxon>Bacteria</taxon>
        <taxon>Pseudomonadati</taxon>
        <taxon>Pseudomonadota</taxon>
        <taxon>Betaproteobacteria</taxon>
        <taxon>Burkholderiales</taxon>
        <taxon>Oxalobacteraceae</taxon>
        <taxon>Telluria group</taxon>
        <taxon>Duganella</taxon>
    </lineage>
</organism>
<dbReference type="AlphaFoldDB" id="A0A1M7NV72"/>
<keyword evidence="1" id="KW-0732">Signal</keyword>
<dbReference type="STRING" id="551987.SAMN05192549_104206"/>
<dbReference type="Pfam" id="PF01841">
    <property type="entry name" value="Transglut_core"/>
    <property type="match status" value="1"/>
</dbReference>
<keyword evidence="5" id="KW-1185">Reference proteome</keyword>
<dbReference type="EMBL" id="FRCX01000004">
    <property type="protein sequence ID" value="SHN07959.1"/>
    <property type="molecule type" value="Genomic_DNA"/>
</dbReference>
<dbReference type="Gene3D" id="3.10.620.30">
    <property type="match status" value="1"/>
</dbReference>
<proteinExistence type="predicted"/>
<dbReference type="SUPFAM" id="SSF54001">
    <property type="entry name" value="Cysteine proteinases"/>
    <property type="match status" value="1"/>
</dbReference>
<sequence length="629" mass="69959">MKLKLLAALCAAALLSSHALAADDGTDRSVSVLKNLQHFVVQRDGSYMSTEETLVQLNEQRAIAGEAQRQFHFNRTLEDVEIVEAYTEKPDGRRIAVLPGQIKLQQEPAYAGAPMFQDMQVKTVIYAEVEVGDKLYSKIRRKRSSAQFSGQFYDRTTPYFNPTKQQTLIYDLPADMQLKVDERGYMASPPEQHENRTVYRWDYLPADNARIEADAVAYSDYGQHLIVSTFDSYGTIGLAYDRAAKAAAKATPHIEAKARELVQGLSDPREKAHAIGNWVRKNIRYVAVYIGNGGIEPHSAESILKNRYGDCKDHVALMEAMLGAVGIDSTPALINYGSAYKLSPVAHMEPFNHVITYIPGLDLYIDSTANNLAVGYLPFWDLDKQVILTRTGAMGHTPVSQAGKVKNVYTVQIAADGSAQFRFTRDNLGSWEEEVRTEIQNWNKNDQSRFVESLLKANGIKGSGTVDAGDPDNTNTGKGYQYSLHGKGENWAYLPGTVGLVAASSLYAGLWNQVFRMTNETTRTQPFICYENDFEEQASYQFPQNARLLAVPPDVDIASPYFQYHARFKQTEGKLVIERSLKSGKAGTKVCTPEDQLAMQADIKKMVRDLRSQFILQVPDLPGASASAN</sequence>
<dbReference type="InterPro" id="IPR038765">
    <property type="entry name" value="Papain-like_cys_pep_sf"/>
</dbReference>
<dbReference type="Proteomes" id="UP000184339">
    <property type="component" value="Unassembled WGS sequence"/>
</dbReference>
<feature type="chain" id="PRO_5013314569" evidence="1">
    <location>
        <begin position="22"/>
        <end position="629"/>
    </location>
</feature>
<protein>
    <submittedName>
        <fullName evidence="4">Transglutaminase-like superfamily protein</fullName>
    </submittedName>
</protein>
<evidence type="ECO:0000256" key="1">
    <source>
        <dbReference type="SAM" id="SignalP"/>
    </source>
</evidence>
<evidence type="ECO:0000259" key="3">
    <source>
        <dbReference type="Pfam" id="PF12969"/>
    </source>
</evidence>
<gene>
    <name evidence="4" type="ORF">SAMN05192549_104206</name>
</gene>
<accession>A0A1M7NV72</accession>
<reference evidence="5" key="1">
    <citation type="submission" date="2016-11" db="EMBL/GenBank/DDBJ databases">
        <authorList>
            <person name="Varghese N."/>
            <person name="Submissions S."/>
        </authorList>
    </citation>
    <scope>NUCLEOTIDE SEQUENCE [LARGE SCALE GENOMIC DNA]</scope>
    <source>
        <strain evidence="5">Sac-22</strain>
    </source>
</reference>
<dbReference type="InterPro" id="IPR024618">
    <property type="entry name" value="DUF3857"/>
</dbReference>
<dbReference type="Gene3D" id="2.60.120.1130">
    <property type="match status" value="1"/>
</dbReference>
<feature type="domain" description="DUF3857" evidence="3">
    <location>
        <begin position="44"/>
        <end position="203"/>
    </location>
</feature>
<dbReference type="OrthoDB" id="103430at2"/>
<feature type="domain" description="Transglutaminase-like" evidence="2">
    <location>
        <begin position="257"/>
        <end position="329"/>
    </location>
</feature>
<dbReference type="Pfam" id="PF12969">
    <property type="entry name" value="DUF3857"/>
    <property type="match status" value="1"/>
</dbReference>
<evidence type="ECO:0000313" key="4">
    <source>
        <dbReference type="EMBL" id="SHN07959.1"/>
    </source>
</evidence>
<dbReference type="InterPro" id="IPR002931">
    <property type="entry name" value="Transglutaminase-like"/>
</dbReference>
<name>A0A1M7NV72_9BURK</name>